<sequence>MIKERFNKIEVPTSYLNYITVMFEFWYCFRLPKNPDYCAFFTVIRLQNEQMEWIEYDKLSEWSLEMAFLRLEAIFRTCLNAEDYFLRIGKNFSPR</sequence>
<accession>A0A0V1D5Z2</accession>
<name>A0A0V1D5Z2_TRIBR</name>
<reference evidence="1 2" key="1">
    <citation type="submission" date="2015-01" db="EMBL/GenBank/DDBJ databases">
        <title>Evolution of Trichinella species and genotypes.</title>
        <authorList>
            <person name="Korhonen P.K."/>
            <person name="Edoardo P."/>
            <person name="Giuseppe L.R."/>
            <person name="Gasser R.B."/>
        </authorList>
    </citation>
    <scope>NUCLEOTIDE SEQUENCE [LARGE SCALE GENOMIC DNA]</scope>
    <source>
        <strain evidence="1">ISS120</strain>
    </source>
</reference>
<dbReference type="Proteomes" id="UP000054653">
    <property type="component" value="Unassembled WGS sequence"/>
</dbReference>
<dbReference type="EMBL" id="JYDI01000037">
    <property type="protein sequence ID" value="KRY56941.1"/>
    <property type="molecule type" value="Genomic_DNA"/>
</dbReference>
<comment type="caution">
    <text evidence="1">The sequence shown here is derived from an EMBL/GenBank/DDBJ whole genome shotgun (WGS) entry which is preliminary data.</text>
</comment>
<evidence type="ECO:0000313" key="2">
    <source>
        <dbReference type="Proteomes" id="UP000054653"/>
    </source>
</evidence>
<proteinExistence type="predicted"/>
<evidence type="ECO:0000313" key="1">
    <source>
        <dbReference type="EMBL" id="KRY56941.1"/>
    </source>
</evidence>
<gene>
    <name evidence="1" type="ORF">T03_1530</name>
</gene>
<dbReference type="AlphaFoldDB" id="A0A0V1D5Z2"/>
<keyword evidence="2" id="KW-1185">Reference proteome</keyword>
<protein>
    <submittedName>
        <fullName evidence="1">Uncharacterized protein</fullName>
    </submittedName>
</protein>
<organism evidence="1 2">
    <name type="scientific">Trichinella britovi</name>
    <name type="common">Parasitic roundworm</name>
    <dbReference type="NCBI Taxonomy" id="45882"/>
    <lineage>
        <taxon>Eukaryota</taxon>
        <taxon>Metazoa</taxon>
        <taxon>Ecdysozoa</taxon>
        <taxon>Nematoda</taxon>
        <taxon>Enoplea</taxon>
        <taxon>Dorylaimia</taxon>
        <taxon>Trichinellida</taxon>
        <taxon>Trichinellidae</taxon>
        <taxon>Trichinella</taxon>
    </lineage>
</organism>
<dbReference type="OrthoDB" id="10424579at2759"/>